<reference evidence="2" key="1">
    <citation type="submission" date="2020-01" db="EMBL/GenBank/DDBJ databases">
        <title>Caldichromatium gen. nov., sp. nov., a thermophilic purple sulfur bacterium member of the family Chromatiaceae isolated from Nakabusa hot spring, Japan.</title>
        <authorList>
            <person name="Saini M.K."/>
            <person name="Hanada S."/>
            <person name="Tank M."/>
        </authorList>
    </citation>
    <scope>NUCLEOTIDE SEQUENCE [LARGE SCALE GENOMIC DNA]</scope>
    <source>
        <strain evidence="2">No.7</strain>
    </source>
</reference>
<gene>
    <name evidence="1" type="ORF">GWK36_04785</name>
</gene>
<protein>
    <submittedName>
        <fullName evidence="1">Uncharacterized protein</fullName>
    </submittedName>
</protein>
<name>A0A6G7VBX8_9GAMM</name>
<dbReference type="RefSeq" id="WP_166270178.1">
    <property type="nucleotide sequence ID" value="NZ_CP048029.1"/>
</dbReference>
<accession>A0A6G7VBX8</accession>
<dbReference type="EMBL" id="CP048029">
    <property type="protein sequence ID" value="QIK37410.1"/>
    <property type="molecule type" value="Genomic_DNA"/>
</dbReference>
<dbReference type="AlphaFoldDB" id="A0A6G7VBX8"/>
<dbReference type="Proteomes" id="UP000502699">
    <property type="component" value="Chromosome"/>
</dbReference>
<proteinExistence type="predicted"/>
<dbReference type="KEGG" id="cjap:GWK36_04785"/>
<organism evidence="1 2">
    <name type="scientific">Caldichromatium japonicum</name>
    <dbReference type="NCBI Taxonomy" id="2699430"/>
    <lineage>
        <taxon>Bacteria</taxon>
        <taxon>Pseudomonadati</taxon>
        <taxon>Pseudomonadota</taxon>
        <taxon>Gammaproteobacteria</taxon>
        <taxon>Chromatiales</taxon>
        <taxon>Chromatiaceae</taxon>
        <taxon>Caldichromatium</taxon>
    </lineage>
</organism>
<keyword evidence="2" id="KW-1185">Reference proteome</keyword>
<sequence length="106" mass="11914">MRLILDQARFDTLQAAFTAELVERIRIKLIEAGICADQLEDLTASIALSITGVIDDLAPIPSTTLEVHPYLTFRLGEDELIHCGENAYTYDQVYGVMQRLFRKVKG</sequence>
<evidence type="ECO:0000313" key="2">
    <source>
        <dbReference type="Proteomes" id="UP000502699"/>
    </source>
</evidence>
<evidence type="ECO:0000313" key="1">
    <source>
        <dbReference type="EMBL" id="QIK37410.1"/>
    </source>
</evidence>